<keyword evidence="2" id="KW-1185">Reference proteome</keyword>
<proteinExistence type="predicted"/>
<sequence>MEDHLDHVTNRVLPDAGIREALEKLWSASAFMGTATTEEKLRATAEALDCADA</sequence>
<dbReference type="RefSeq" id="WP_345019732.1">
    <property type="nucleotide sequence ID" value="NZ_BAAAZY010000024.1"/>
</dbReference>
<dbReference type="Proteomes" id="UP001499984">
    <property type="component" value="Unassembled WGS sequence"/>
</dbReference>
<evidence type="ECO:0000313" key="1">
    <source>
        <dbReference type="EMBL" id="GAA4081877.1"/>
    </source>
</evidence>
<gene>
    <name evidence="1" type="ORF">GCM10022233_73670</name>
</gene>
<protein>
    <submittedName>
        <fullName evidence="1">Uncharacterized protein</fullName>
    </submittedName>
</protein>
<reference evidence="2" key="1">
    <citation type="journal article" date="2019" name="Int. J. Syst. Evol. Microbiol.">
        <title>The Global Catalogue of Microorganisms (GCM) 10K type strain sequencing project: providing services to taxonomists for standard genome sequencing and annotation.</title>
        <authorList>
            <consortium name="The Broad Institute Genomics Platform"/>
            <consortium name="The Broad Institute Genome Sequencing Center for Infectious Disease"/>
            <person name="Wu L."/>
            <person name="Ma J."/>
        </authorList>
    </citation>
    <scope>NUCLEOTIDE SEQUENCE [LARGE SCALE GENOMIC DNA]</scope>
    <source>
        <strain evidence="2">JCM 16925</strain>
    </source>
</reference>
<name>A0ABP7W651_9ACTN</name>
<dbReference type="EMBL" id="BAAAZY010000024">
    <property type="protein sequence ID" value="GAA4081877.1"/>
    <property type="molecule type" value="Genomic_DNA"/>
</dbReference>
<organism evidence="1 2">
    <name type="scientific">Streptomyces shaanxiensis</name>
    <dbReference type="NCBI Taxonomy" id="653357"/>
    <lineage>
        <taxon>Bacteria</taxon>
        <taxon>Bacillati</taxon>
        <taxon>Actinomycetota</taxon>
        <taxon>Actinomycetes</taxon>
        <taxon>Kitasatosporales</taxon>
        <taxon>Streptomycetaceae</taxon>
        <taxon>Streptomyces</taxon>
    </lineage>
</organism>
<evidence type="ECO:0000313" key="2">
    <source>
        <dbReference type="Proteomes" id="UP001499984"/>
    </source>
</evidence>
<comment type="caution">
    <text evidence="1">The sequence shown here is derived from an EMBL/GenBank/DDBJ whole genome shotgun (WGS) entry which is preliminary data.</text>
</comment>
<accession>A0ABP7W651</accession>